<reference evidence="1 2" key="1">
    <citation type="submission" date="2021-03" db="EMBL/GenBank/DDBJ databases">
        <title>The first data on the complete genome of the tetrodotoxin-producing bacterium.</title>
        <authorList>
            <person name="Melnikova D.I."/>
            <person name="Nijland R."/>
            <person name="Magarlamov T.Y."/>
        </authorList>
    </citation>
    <scope>NUCLEOTIDE SEQUENCE [LARGE SCALE GENOMIC DNA]</scope>
    <source>
        <strain evidence="1 2">1839</strain>
    </source>
</reference>
<evidence type="ECO:0000313" key="2">
    <source>
        <dbReference type="Proteomes" id="UP000679247"/>
    </source>
</evidence>
<name>A0ABX8FG46_9BACI</name>
<accession>A0ABX8FG46</accession>
<dbReference type="RefSeq" id="WP_214478351.1">
    <property type="nucleotide sequence ID" value="NZ_CP071709.1"/>
</dbReference>
<evidence type="ECO:0000313" key="1">
    <source>
        <dbReference type="EMBL" id="QVY62987.1"/>
    </source>
</evidence>
<dbReference type="EMBL" id="CP071709">
    <property type="protein sequence ID" value="QVY62987.1"/>
    <property type="molecule type" value="Genomic_DNA"/>
</dbReference>
<protein>
    <submittedName>
        <fullName evidence="1">Uncharacterized protein</fullName>
    </submittedName>
</protein>
<sequence length="210" mass="23529">MASLIKEVESIAAYIESLFPTADIHYQQVPIEPAADTLVIRYIDTKSTSESGFHYRLDRTFQIVYFAKNDFTCMQQTESLERKLNSGLVIPILGSDRFLRLESFNLSQPFKTESGTVSAIIGVLSAHLREARKQTEFIKIAHVDATTYAGSDASTFDVIEGENTPNNPNDGFTFDAIENGESVFNDIHKENDGFTFDDLENGNHIFGKKE</sequence>
<gene>
    <name evidence="1" type="ORF">J1899_08080</name>
</gene>
<organism evidence="1 2">
    <name type="scientific">Cytobacillus gottheilii</name>
    <dbReference type="NCBI Taxonomy" id="859144"/>
    <lineage>
        <taxon>Bacteria</taxon>
        <taxon>Bacillati</taxon>
        <taxon>Bacillota</taxon>
        <taxon>Bacilli</taxon>
        <taxon>Bacillales</taxon>
        <taxon>Bacillaceae</taxon>
        <taxon>Cytobacillus</taxon>
    </lineage>
</organism>
<keyword evidence="2" id="KW-1185">Reference proteome</keyword>
<proteinExistence type="predicted"/>
<dbReference type="Proteomes" id="UP000679247">
    <property type="component" value="Chromosome"/>
</dbReference>